<dbReference type="PANTHER" id="PTHR43045">
    <property type="entry name" value="SHIKIMATE TRANSPORTER"/>
    <property type="match status" value="1"/>
</dbReference>
<evidence type="ECO:0000256" key="5">
    <source>
        <dbReference type="ARBA" id="ARBA00022692"/>
    </source>
</evidence>
<reference evidence="13 14" key="1">
    <citation type="submission" date="2021-01" db="EMBL/GenBank/DDBJ databases">
        <title>Whole genome shotgun sequence of Planobispora longispora NBRC 13918.</title>
        <authorList>
            <person name="Komaki H."/>
            <person name="Tamura T."/>
        </authorList>
    </citation>
    <scope>NUCLEOTIDE SEQUENCE [LARGE SCALE GENOMIC DNA]</scope>
    <source>
        <strain evidence="13 14">NBRC 13918</strain>
    </source>
</reference>
<dbReference type="GO" id="GO:0015293">
    <property type="term" value="F:symporter activity"/>
    <property type="evidence" value="ECO:0007669"/>
    <property type="project" value="UniProtKB-KW"/>
</dbReference>
<comment type="subcellular location">
    <subcellularLocation>
        <location evidence="1">Cell membrane</location>
        <topology evidence="1">Multi-pass membrane protein</topology>
    </subcellularLocation>
</comment>
<feature type="transmembrane region" description="Helical" evidence="11">
    <location>
        <begin position="55"/>
        <end position="78"/>
    </location>
</feature>
<dbReference type="EMBL" id="BOOH01000048">
    <property type="protein sequence ID" value="GIH79415.1"/>
    <property type="molecule type" value="Genomic_DNA"/>
</dbReference>
<feature type="transmembrane region" description="Helical" evidence="11">
    <location>
        <begin position="308"/>
        <end position="327"/>
    </location>
</feature>
<dbReference type="SUPFAM" id="SSF103473">
    <property type="entry name" value="MFS general substrate transporter"/>
    <property type="match status" value="1"/>
</dbReference>
<feature type="transmembrane region" description="Helical" evidence="11">
    <location>
        <begin position="399"/>
        <end position="419"/>
    </location>
</feature>
<keyword evidence="7 11" id="KW-1133">Transmembrane helix</keyword>
<evidence type="ECO:0000313" key="14">
    <source>
        <dbReference type="Proteomes" id="UP000616724"/>
    </source>
</evidence>
<gene>
    <name evidence="13" type="ORF">Plo01_58440</name>
</gene>
<evidence type="ECO:0000313" key="13">
    <source>
        <dbReference type="EMBL" id="GIH79415.1"/>
    </source>
</evidence>
<keyword evidence="4" id="KW-1003">Cell membrane</keyword>
<evidence type="ECO:0000256" key="10">
    <source>
        <dbReference type="ARBA" id="ARBA00039918"/>
    </source>
</evidence>
<evidence type="ECO:0000256" key="2">
    <source>
        <dbReference type="ARBA" id="ARBA00008240"/>
    </source>
</evidence>
<feature type="transmembrane region" description="Helical" evidence="11">
    <location>
        <begin position="371"/>
        <end position="393"/>
    </location>
</feature>
<sequence length="439" mass="45996">MSDTHALQPSATQLRRAVLSSYLGSLIEFYDFLLYATAAATFFRQVFFSNLDPRVGTVAALGTFTTGYLARPLGGILFGHFGDRLGRKRMLVITMTMMGVASTLIGLLPTYGQVGLLAPVLLVLLRIVQGIAIGGEWGGAVLISAEHATSRRGLWAGFTNAGAPSGMVVSSLVLALMAAVTTEEQFLSWGWRVPFLLSILLLALGLFVRLKVEETPVFARARRGGVERMPVVEVFRRRPGTLALAVGVGFAAFVTQATITTFVISFAVEEAGFTRPTVLNALTLSSALAVVAILAFAALSDRVGRRPVVLGGAVAMALLSFALFPLISSGSAALLTVAVVLGQSLAHPAMYGPLAALYAEMFATRTRYTGASLGYQIAATGAGFAPLAFAAILESGGSTVIISAVMAACCLVTAVSILVTRESHRADLSEEPATARTAS</sequence>
<proteinExistence type="inferred from homology"/>
<dbReference type="CDD" id="cd17369">
    <property type="entry name" value="MFS_ShiA_like"/>
    <property type="match status" value="1"/>
</dbReference>
<dbReference type="InterPro" id="IPR020846">
    <property type="entry name" value="MFS_dom"/>
</dbReference>
<evidence type="ECO:0000256" key="3">
    <source>
        <dbReference type="ARBA" id="ARBA00022448"/>
    </source>
</evidence>
<dbReference type="PANTHER" id="PTHR43045:SF1">
    <property type="entry name" value="SHIKIMATE TRANSPORTER"/>
    <property type="match status" value="1"/>
</dbReference>
<evidence type="ECO:0000256" key="7">
    <source>
        <dbReference type="ARBA" id="ARBA00022989"/>
    </source>
</evidence>
<evidence type="ECO:0000259" key="12">
    <source>
        <dbReference type="PROSITE" id="PS50850"/>
    </source>
</evidence>
<feature type="transmembrane region" description="Helical" evidence="11">
    <location>
        <begin position="333"/>
        <end position="359"/>
    </location>
</feature>
<organism evidence="13 14">
    <name type="scientific">Planobispora longispora</name>
    <dbReference type="NCBI Taxonomy" id="28887"/>
    <lineage>
        <taxon>Bacteria</taxon>
        <taxon>Bacillati</taxon>
        <taxon>Actinomycetota</taxon>
        <taxon>Actinomycetes</taxon>
        <taxon>Streptosporangiales</taxon>
        <taxon>Streptosporangiaceae</taxon>
        <taxon>Planobispora</taxon>
    </lineage>
</organism>
<dbReference type="RefSeq" id="WP_203893878.1">
    <property type="nucleotide sequence ID" value="NZ_BOOH01000048.1"/>
</dbReference>
<comment type="similarity">
    <text evidence="2">Belongs to the major facilitator superfamily. Metabolite:H+ Symporter (MHS) family (TC 2.A.1.6) family.</text>
</comment>
<comment type="caution">
    <text evidence="13">The sequence shown here is derived from an EMBL/GenBank/DDBJ whole genome shotgun (WGS) entry which is preliminary data.</text>
</comment>
<feature type="transmembrane region" description="Helical" evidence="11">
    <location>
        <begin position="278"/>
        <end position="299"/>
    </location>
</feature>
<dbReference type="AlphaFoldDB" id="A0A8J3W808"/>
<feature type="transmembrane region" description="Helical" evidence="11">
    <location>
        <begin position="242"/>
        <end position="266"/>
    </location>
</feature>
<name>A0A8J3W808_9ACTN</name>
<feature type="transmembrane region" description="Helical" evidence="11">
    <location>
        <begin position="191"/>
        <end position="210"/>
    </location>
</feature>
<evidence type="ECO:0000256" key="8">
    <source>
        <dbReference type="ARBA" id="ARBA00023136"/>
    </source>
</evidence>
<dbReference type="Proteomes" id="UP000616724">
    <property type="component" value="Unassembled WGS sequence"/>
</dbReference>
<feature type="domain" description="Major facilitator superfamily (MFS) profile" evidence="12">
    <location>
        <begin position="17"/>
        <end position="425"/>
    </location>
</feature>
<protein>
    <recommendedName>
        <fullName evidence="10">Putative proline/betaine transporter</fullName>
    </recommendedName>
</protein>
<keyword evidence="6" id="KW-0769">Symport</keyword>
<dbReference type="PROSITE" id="PS50850">
    <property type="entry name" value="MFS"/>
    <property type="match status" value="1"/>
</dbReference>
<keyword evidence="8 11" id="KW-0472">Membrane</keyword>
<dbReference type="InterPro" id="IPR036259">
    <property type="entry name" value="MFS_trans_sf"/>
</dbReference>
<keyword evidence="3" id="KW-0813">Transport</keyword>
<feature type="transmembrane region" description="Helical" evidence="11">
    <location>
        <begin position="21"/>
        <end position="43"/>
    </location>
</feature>
<dbReference type="GO" id="GO:0005886">
    <property type="term" value="C:plasma membrane"/>
    <property type="evidence" value="ECO:0007669"/>
    <property type="project" value="UniProtKB-SubCell"/>
</dbReference>
<dbReference type="FunFam" id="1.20.1250.20:FF:000001">
    <property type="entry name" value="Dicarboxylate MFS transporter"/>
    <property type="match status" value="1"/>
</dbReference>
<feature type="transmembrane region" description="Helical" evidence="11">
    <location>
        <begin position="155"/>
        <end position="179"/>
    </location>
</feature>
<evidence type="ECO:0000256" key="9">
    <source>
        <dbReference type="ARBA" id="ARBA00037295"/>
    </source>
</evidence>
<keyword evidence="14" id="KW-1185">Reference proteome</keyword>
<accession>A0A8J3W808</accession>
<dbReference type="InterPro" id="IPR011701">
    <property type="entry name" value="MFS"/>
</dbReference>
<evidence type="ECO:0000256" key="4">
    <source>
        <dbReference type="ARBA" id="ARBA00022475"/>
    </source>
</evidence>
<evidence type="ECO:0000256" key="11">
    <source>
        <dbReference type="SAM" id="Phobius"/>
    </source>
</evidence>
<comment type="function">
    <text evidence="9">May be a proton symporter involved in the uptake of osmolytes such as proline and glycine betaine.</text>
</comment>
<evidence type="ECO:0000256" key="1">
    <source>
        <dbReference type="ARBA" id="ARBA00004651"/>
    </source>
</evidence>
<dbReference type="Gene3D" id="1.20.1250.20">
    <property type="entry name" value="MFS general substrate transporter like domains"/>
    <property type="match status" value="1"/>
</dbReference>
<keyword evidence="5 11" id="KW-0812">Transmembrane</keyword>
<feature type="transmembrane region" description="Helical" evidence="11">
    <location>
        <begin position="90"/>
        <end position="111"/>
    </location>
</feature>
<feature type="transmembrane region" description="Helical" evidence="11">
    <location>
        <begin position="117"/>
        <end position="143"/>
    </location>
</feature>
<evidence type="ECO:0000256" key="6">
    <source>
        <dbReference type="ARBA" id="ARBA00022847"/>
    </source>
</evidence>
<dbReference type="Pfam" id="PF07690">
    <property type="entry name" value="MFS_1"/>
    <property type="match status" value="1"/>
</dbReference>